<name>A0ABU8BU61_9RHOB</name>
<evidence type="ECO:0000256" key="2">
    <source>
        <dbReference type="ARBA" id="ARBA00022801"/>
    </source>
</evidence>
<dbReference type="PANTHER" id="PTHR30023:SF0">
    <property type="entry name" value="PENICILLIN-SENSITIVE CARBOXYPEPTIDASE A"/>
    <property type="match status" value="1"/>
</dbReference>
<keyword evidence="4" id="KW-0645">Protease</keyword>
<dbReference type="Pfam" id="PF02113">
    <property type="entry name" value="Peptidase_S13"/>
    <property type="match status" value="1"/>
</dbReference>
<comment type="caution">
    <text evidence="4">The sequence shown here is derived from an EMBL/GenBank/DDBJ whole genome shotgun (WGS) entry which is preliminary data.</text>
</comment>
<comment type="similarity">
    <text evidence="1">Belongs to the peptidase S13 family.</text>
</comment>
<dbReference type="InterPro" id="IPR012338">
    <property type="entry name" value="Beta-lactam/transpept-like"/>
</dbReference>
<accession>A0ABU8BU61</accession>
<protein>
    <submittedName>
        <fullName evidence="4">D-alanyl-D-alanine carboxypeptidase</fullName>
        <ecNumber evidence="4">3.4.16.4</ecNumber>
    </submittedName>
</protein>
<keyword evidence="3" id="KW-0732">Signal</keyword>
<reference evidence="4" key="1">
    <citation type="submission" date="2024-02" db="EMBL/GenBank/DDBJ databases">
        <title>Genome sequences of strain Gemmobacter sp. JM10B15.</title>
        <authorList>
            <person name="Zhang M."/>
        </authorList>
    </citation>
    <scope>NUCLEOTIDE SEQUENCE</scope>
    <source>
        <strain evidence="4">JM10B15</strain>
    </source>
</reference>
<dbReference type="PRINTS" id="PR00922">
    <property type="entry name" value="DADACBPTASE3"/>
</dbReference>
<dbReference type="EMBL" id="JBALHR010000004">
    <property type="protein sequence ID" value="MEH7828239.1"/>
    <property type="molecule type" value="Genomic_DNA"/>
</dbReference>
<evidence type="ECO:0000256" key="1">
    <source>
        <dbReference type="ARBA" id="ARBA00006096"/>
    </source>
</evidence>
<sequence length="489" mass="52035">MGWTRRGMMAGLLAGAAAPLWAEAPATSLLPRRRGQATPAARDTQAVDRLIAEARLQGATVGFALADATTGEMLESGAADQPLPPASVMKALTAAYALNRLGPAHRFTTQVLATAPMQGGRVDGDLVLVGGGDPTLDTDRLGDLVARLAATGLRQVSGRLLYWDAALPRLDRIDAEQPEFVGYNPALGGLNLNFNRVHFEWRQAGGADWALTMDARAERFVPPVRMARMRVERRTLPLFTYEGDSQGDRWTVASEALGKGGARWLPVRHPGLYAAEVFRTLAAAQGIDLPEPQSVAALPTGQVLASDASDSLDVILRDMLKHSTNITAEVAGLSASGAAGLPASAQAMQNWLLAQHGISARIADHSGLGGVSRISAGQMVRLLQGEQGGLLPHLMKDHPLTDAKGNAVEGHPVQVRAKTGTLNFVSTLAGYILLPGGRRLVFAIFAADPDRRARLSPQEREAPEGGKSWAKRARRLQGQLLTRWAGLYA</sequence>
<feature type="chain" id="PRO_5045767494" evidence="3">
    <location>
        <begin position="23"/>
        <end position="489"/>
    </location>
</feature>
<organism evidence="4 5">
    <name type="scientific">Gemmobacter denitrificans</name>
    <dbReference type="NCBI Taxonomy" id="3123040"/>
    <lineage>
        <taxon>Bacteria</taxon>
        <taxon>Pseudomonadati</taxon>
        <taxon>Pseudomonadota</taxon>
        <taxon>Alphaproteobacteria</taxon>
        <taxon>Rhodobacterales</taxon>
        <taxon>Paracoccaceae</taxon>
        <taxon>Gemmobacter</taxon>
    </lineage>
</organism>
<gene>
    <name evidence="4" type="ORF">V6590_08755</name>
</gene>
<proteinExistence type="inferred from homology"/>
<evidence type="ECO:0000313" key="4">
    <source>
        <dbReference type="EMBL" id="MEH7828239.1"/>
    </source>
</evidence>
<dbReference type="GO" id="GO:0009002">
    <property type="term" value="F:serine-type D-Ala-D-Ala carboxypeptidase activity"/>
    <property type="evidence" value="ECO:0007669"/>
    <property type="project" value="UniProtKB-EC"/>
</dbReference>
<evidence type="ECO:0000313" key="5">
    <source>
        <dbReference type="Proteomes" id="UP001431963"/>
    </source>
</evidence>
<keyword evidence="2 4" id="KW-0378">Hydrolase</keyword>
<dbReference type="EC" id="3.4.16.4" evidence="4"/>
<keyword evidence="5" id="KW-1185">Reference proteome</keyword>
<feature type="signal peptide" evidence="3">
    <location>
        <begin position="1"/>
        <end position="22"/>
    </location>
</feature>
<evidence type="ECO:0000256" key="3">
    <source>
        <dbReference type="SAM" id="SignalP"/>
    </source>
</evidence>
<dbReference type="SUPFAM" id="SSF56601">
    <property type="entry name" value="beta-lactamase/transpeptidase-like"/>
    <property type="match status" value="1"/>
</dbReference>
<keyword evidence="4" id="KW-0121">Carboxypeptidase</keyword>
<dbReference type="RefSeq" id="WP_335422009.1">
    <property type="nucleotide sequence ID" value="NZ_JBALHR010000004.1"/>
</dbReference>
<dbReference type="Proteomes" id="UP001431963">
    <property type="component" value="Unassembled WGS sequence"/>
</dbReference>
<dbReference type="InterPro" id="IPR000667">
    <property type="entry name" value="Peptidase_S13"/>
</dbReference>
<dbReference type="PANTHER" id="PTHR30023">
    <property type="entry name" value="D-ALANYL-D-ALANINE CARBOXYPEPTIDASE"/>
    <property type="match status" value="1"/>
</dbReference>
<dbReference type="Gene3D" id="3.40.710.10">
    <property type="entry name" value="DD-peptidase/beta-lactamase superfamily"/>
    <property type="match status" value="2"/>
</dbReference>